<accession>A0ABR9VU13</accession>
<feature type="transmembrane region" description="Helical" evidence="1">
    <location>
        <begin position="297"/>
        <end position="316"/>
    </location>
</feature>
<dbReference type="InterPro" id="IPR050721">
    <property type="entry name" value="Trk_Ktr_HKT_K-transport"/>
</dbReference>
<proteinExistence type="predicted"/>
<dbReference type="Proteomes" id="UP000658720">
    <property type="component" value="Unassembled WGS sequence"/>
</dbReference>
<keyword evidence="4" id="KW-1185">Reference proteome</keyword>
<dbReference type="RefSeq" id="WP_194020349.1">
    <property type="nucleotide sequence ID" value="NZ_JADEVV010000041.1"/>
</dbReference>
<dbReference type="InterPro" id="IPR036291">
    <property type="entry name" value="NAD(P)-bd_dom_sf"/>
</dbReference>
<organism evidence="3 4">
    <name type="scientific">Synechocystis salina LEGE 00031</name>
    <dbReference type="NCBI Taxonomy" id="1828736"/>
    <lineage>
        <taxon>Bacteria</taxon>
        <taxon>Bacillati</taxon>
        <taxon>Cyanobacteriota</taxon>
        <taxon>Cyanophyceae</taxon>
        <taxon>Synechococcales</taxon>
        <taxon>Merismopediaceae</taxon>
        <taxon>Synechocystis</taxon>
    </lineage>
</organism>
<feature type="domain" description="RCK N-terminal" evidence="2">
    <location>
        <begin position="4"/>
        <end position="112"/>
    </location>
</feature>
<dbReference type="PANTHER" id="PTHR43833">
    <property type="entry name" value="POTASSIUM CHANNEL PROTEIN 2-RELATED-RELATED"/>
    <property type="match status" value="1"/>
</dbReference>
<sequence>MDYFLVCGLGYLGQHCVVALKNFGVKVIAIEKQLPPQWEIKNLDNYLDQLIIGDCSQSSILLQLPINHIRAALIVTTIEKINIETAITIRALNPQTRLVVRSIRDNFNSLLSNELGNFVAYEPKHLPANAYALSALGKETISLLNLGGLRIRINRLQVPDYHHWLSYNFLDEINNRHRRILSHNHQGNLPPRSIDFHCWHPEAKIQAQDTIIYVETEENYFLNKGYNFNLNRKNNNLNFSYFRSLIQTKISSWIKNFWSLSLKQQVARVAIIYGLIVFLLLIIGTILFSFFYPGTTLLSSFYVTAILLLGGYSDLFDSFEPISALPEWLQLFSLALTVTGTAFVGVLYALLTQALLSSKFQFYNKRPPIPKADHVVIIGLGKLGQEIANKLRELKINVLGITFNTIASQSDFLDIPLIYGHNLVDSLQLANLETASSVIVVTDDDIVNIETALLTQKINPRCQLVIRTNGDTLTKNLGGLLPAAIIIDPYVAAAEVFTGAAFGENILGLSCWQEQTVLATQYYIEEQDTLQGLLIAEVAYGYGVVPIIYQEKSEDEPIFLPSEDRRLIPGNLLIVLATIAGLKAIEAGDLKPKQWKLKIIKASSKMSIFDGITAIARIAGCPLKTATETMNNLPAILPFKMYYYQAMKLKKMLQQNQIESVVEQNSSPIS</sequence>
<evidence type="ECO:0000256" key="1">
    <source>
        <dbReference type="SAM" id="Phobius"/>
    </source>
</evidence>
<dbReference type="Gene3D" id="3.40.50.720">
    <property type="entry name" value="NAD(P)-binding Rossmann-like Domain"/>
    <property type="match status" value="2"/>
</dbReference>
<name>A0ABR9VU13_9SYNC</name>
<dbReference type="Pfam" id="PF02254">
    <property type="entry name" value="TrkA_N"/>
    <property type="match status" value="2"/>
</dbReference>
<evidence type="ECO:0000259" key="2">
    <source>
        <dbReference type="Pfam" id="PF02254"/>
    </source>
</evidence>
<comment type="caution">
    <text evidence="3">The sequence shown here is derived from an EMBL/GenBank/DDBJ whole genome shotgun (WGS) entry which is preliminary data.</text>
</comment>
<feature type="transmembrane region" description="Helical" evidence="1">
    <location>
        <begin position="328"/>
        <end position="351"/>
    </location>
</feature>
<keyword evidence="1" id="KW-1133">Transmembrane helix</keyword>
<keyword evidence="1" id="KW-0472">Membrane</keyword>
<evidence type="ECO:0000313" key="4">
    <source>
        <dbReference type="Proteomes" id="UP000658720"/>
    </source>
</evidence>
<protein>
    <submittedName>
        <fullName evidence="3">NAD-binding protein</fullName>
    </submittedName>
</protein>
<evidence type="ECO:0000313" key="3">
    <source>
        <dbReference type="EMBL" id="MBE9254842.1"/>
    </source>
</evidence>
<dbReference type="EMBL" id="JADEVV010000041">
    <property type="protein sequence ID" value="MBE9254842.1"/>
    <property type="molecule type" value="Genomic_DNA"/>
</dbReference>
<feature type="transmembrane region" description="Helical" evidence="1">
    <location>
        <begin position="270"/>
        <end position="291"/>
    </location>
</feature>
<reference evidence="3 4" key="1">
    <citation type="submission" date="2020-10" db="EMBL/GenBank/DDBJ databases">
        <authorList>
            <person name="Castelo-Branco R."/>
            <person name="Eusebio N."/>
            <person name="Adriana R."/>
            <person name="Vieira A."/>
            <person name="Brugerolle De Fraissinette N."/>
            <person name="Rezende De Castro R."/>
            <person name="Schneider M.P."/>
            <person name="Vasconcelos V."/>
            <person name="Leao P.N."/>
        </authorList>
    </citation>
    <scope>NUCLEOTIDE SEQUENCE [LARGE SCALE GENOMIC DNA]</scope>
    <source>
        <strain evidence="3 4">LEGE 00031</strain>
    </source>
</reference>
<gene>
    <name evidence="3" type="ORF">IQ217_13540</name>
</gene>
<dbReference type="InterPro" id="IPR003148">
    <property type="entry name" value="RCK_N"/>
</dbReference>
<feature type="domain" description="RCK N-terminal" evidence="2">
    <location>
        <begin position="375"/>
        <end position="477"/>
    </location>
</feature>
<dbReference type="SUPFAM" id="SSF51735">
    <property type="entry name" value="NAD(P)-binding Rossmann-fold domains"/>
    <property type="match status" value="2"/>
</dbReference>
<dbReference type="PANTHER" id="PTHR43833:SF11">
    <property type="entry name" value="VOLTAGE-GATED POTASSIUM CHANNEL KCH"/>
    <property type="match status" value="1"/>
</dbReference>
<keyword evidence="1" id="KW-0812">Transmembrane</keyword>